<dbReference type="AlphaFoldDB" id="A0A1I6Y1P1"/>
<protein>
    <submittedName>
        <fullName evidence="2">Uncharacterized protein</fullName>
    </submittedName>
</protein>
<dbReference type="EMBL" id="FPBD01000001">
    <property type="protein sequence ID" value="SFT44151.1"/>
    <property type="molecule type" value="Genomic_DNA"/>
</dbReference>
<accession>A0A1I6Y1P1</accession>
<sequence>MKAIALTSLILFLSATSSDAFEVVPPLPRATASVVIEPAGHTDHPLQLAISCTSGIVTLYSLSLLGLEEYSRRTLLDPTFLSFLFQVDDEEVSRPHLRAERYRGDIVLSSYETALKHSSYPVRGMKQVQGGMEMRSLNGDVLLYSAKSLSAAMEHLSRKCEDLSFSSQLAKVETPSDLQKHSLVPLHLIRGGYYKLEDRENEEGEVSMLFMEAGIGDWTSIERARSLTSLAKLINSIRPKVDIDLTLITGGADRYAAGMASSRLTYSAKSETLTVRGNDFNIGEDFYSLLQEFVKADVIYSTSYRKPAKLDLVYNLFREKYKGDPGLLNDIAYQGLEMKEFNLSLADAPTPFTYKLVLQDARAALCDDYYSLCF</sequence>
<organism evidence="2 3">
    <name type="scientific">Pseudovibrio denitrificans</name>
    <dbReference type="NCBI Taxonomy" id="258256"/>
    <lineage>
        <taxon>Bacteria</taxon>
        <taxon>Pseudomonadati</taxon>
        <taxon>Pseudomonadota</taxon>
        <taxon>Alphaproteobacteria</taxon>
        <taxon>Hyphomicrobiales</taxon>
        <taxon>Stappiaceae</taxon>
        <taxon>Pseudovibrio</taxon>
    </lineage>
</organism>
<dbReference type="RefSeq" id="WP_054782655.1">
    <property type="nucleotide sequence ID" value="NZ_FPBD01000001.1"/>
</dbReference>
<evidence type="ECO:0000313" key="3">
    <source>
        <dbReference type="Proteomes" id="UP000183371"/>
    </source>
</evidence>
<feature type="signal peptide" evidence="1">
    <location>
        <begin position="1"/>
        <end position="20"/>
    </location>
</feature>
<proteinExistence type="predicted"/>
<gene>
    <name evidence="2" type="ORF">SAMN05444141_101572</name>
</gene>
<evidence type="ECO:0000313" key="2">
    <source>
        <dbReference type="EMBL" id="SFT44151.1"/>
    </source>
</evidence>
<keyword evidence="1" id="KW-0732">Signal</keyword>
<evidence type="ECO:0000256" key="1">
    <source>
        <dbReference type="SAM" id="SignalP"/>
    </source>
</evidence>
<dbReference type="Proteomes" id="UP000183371">
    <property type="component" value="Unassembled WGS sequence"/>
</dbReference>
<name>A0A1I6Y1P1_9HYPH</name>
<reference evidence="3" key="1">
    <citation type="submission" date="2016-10" db="EMBL/GenBank/DDBJ databases">
        <authorList>
            <person name="Varghese N."/>
            <person name="Submissions S."/>
        </authorList>
    </citation>
    <scope>NUCLEOTIDE SEQUENCE [LARGE SCALE GENOMIC DNA]</scope>
    <source>
        <strain evidence="3">DSM 17465</strain>
    </source>
</reference>
<keyword evidence="3" id="KW-1185">Reference proteome</keyword>
<feature type="chain" id="PRO_5010282375" evidence="1">
    <location>
        <begin position="21"/>
        <end position="374"/>
    </location>
</feature>